<feature type="region of interest" description="Disordered" evidence="1">
    <location>
        <begin position="327"/>
        <end position="350"/>
    </location>
</feature>
<evidence type="ECO:0000313" key="3">
    <source>
        <dbReference type="EMBL" id="SCV74777.1"/>
    </source>
</evidence>
<feature type="signal peptide" evidence="2">
    <location>
        <begin position="1"/>
        <end position="18"/>
    </location>
</feature>
<keyword evidence="2" id="KW-0732">Signal</keyword>
<keyword evidence="4" id="KW-1185">Reference proteome</keyword>
<feature type="compositionally biased region" description="Polar residues" evidence="1">
    <location>
        <begin position="81"/>
        <end position="93"/>
    </location>
</feature>
<dbReference type="EMBL" id="FMSP01000023">
    <property type="protein sequence ID" value="SCV74777.1"/>
    <property type="molecule type" value="Genomic_DNA"/>
</dbReference>
<feature type="compositionally biased region" description="Low complexity" evidence="1">
    <location>
        <begin position="69"/>
        <end position="80"/>
    </location>
</feature>
<evidence type="ECO:0000256" key="2">
    <source>
        <dbReference type="SAM" id="SignalP"/>
    </source>
</evidence>
<protein>
    <submittedName>
        <fullName evidence="3">BQ2448_7806 protein</fullName>
    </submittedName>
</protein>
<gene>
    <name evidence="3" type="ORF">BQ2448_7806</name>
</gene>
<feature type="chain" id="PRO_5013348429" evidence="2">
    <location>
        <begin position="19"/>
        <end position="468"/>
    </location>
</feature>
<proteinExistence type="predicted"/>
<organism evidence="3 4">
    <name type="scientific">Microbotryum intermedium</name>
    <dbReference type="NCBI Taxonomy" id="269621"/>
    <lineage>
        <taxon>Eukaryota</taxon>
        <taxon>Fungi</taxon>
        <taxon>Dikarya</taxon>
        <taxon>Basidiomycota</taxon>
        <taxon>Pucciniomycotina</taxon>
        <taxon>Microbotryomycetes</taxon>
        <taxon>Microbotryales</taxon>
        <taxon>Microbotryaceae</taxon>
        <taxon>Microbotryum</taxon>
    </lineage>
</organism>
<dbReference type="Proteomes" id="UP000198372">
    <property type="component" value="Unassembled WGS sequence"/>
</dbReference>
<sequence>MFAFFEFACLAFAIVTTAAPSVVGSVAHKTFRAVATGTRHVRRYLQTRDPADLHAVTATPAGLVDDPFSASQSGSNAPSSETCCDSSYHSQAQRDGGGRLRHTFERLPRLPREPVKALEAENPFVSPSLAVVAAPALSQLVTDTAFSQSFLLERGMLSGMSRVEISSPDKTLPVGGPHSTVDPTSRSLGLIVGTGHRFVFFAAGKVVKTGLDSGNYDNRQTYGSGSKRDAKQKTEEEWESHGVEERDVSAVVLTCGISPSQLVLSKAFVSFWAKHEARNMEPDTPQLSALSEHVVQMFGLFFSWQHLWGGTLVHSEAGIKHDRQDAAASAHNTTKSMWSKSKIDEETTDEQTSKQLVRTCAYVRDGGSTANLEQFEAGLEVENISPSLVAPKDLWRAVKAVLEELGYNEDTKSLWSKTASFFAFKLARYATPNDDATPEEEAVRSSEWVLLRDFLRDNAARFNYRPRP</sequence>
<name>A0A238FNB4_9BASI</name>
<reference evidence="4" key="1">
    <citation type="submission" date="2016-09" db="EMBL/GenBank/DDBJ databases">
        <authorList>
            <person name="Jeantristanb JTB J.-T."/>
            <person name="Ricardo R."/>
        </authorList>
    </citation>
    <scope>NUCLEOTIDE SEQUENCE [LARGE SCALE GENOMIC DNA]</scope>
</reference>
<evidence type="ECO:0000313" key="4">
    <source>
        <dbReference type="Proteomes" id="UP000198372"/>
    </source>
</evidence>
<feature type="region of interest" description="Disordered" evidence="1">
    <location>
        <begin position="217"/>
        <end position="241"/>
    </location>
</feature>
<feature type="region of interest" description="Disordered" evidence="1">
    <location>
        <begin position="67"/>
        <end position="98"/>
    </location>
</feature>
<evidence type="ECO:0000256" key="1">
    <source>
        <dbReference type="SAM" id="MobiDB-lite"/>
    </source>
</evidence>
<dbReference type="AlphaFoldDB" id="A0A238FNB4"/>
<accession>A0A238FNB4</accession>
<feature type="compositionally biased region" description="Polar residues" evidence="1">
    <location>
        <begin position="330"/>
        <end position="339"/>
    </location>
</feature>
<dbReference type="OrthoDB" id="10357757at2759"/>
<feature type="compositionally biased region" description="Basic and acidic residues" evidence="1">
    <location>
        <begin position="226"/>
        <end position="241"/>
    </location>
</feature>